<dbReference type="InterPro" id="IPR036396">
    <property type="entry name" value="Cyt_P450_sf"/>
</dbReference>
<keyword evidence="6 13" id="KW-1133">Transmembrane helix</keyword>
<evidence type="ECO:0000256" key="13">
    <source>
        <dbReference type="SAM" id="Phobius"/>
    </source>
</evidence>
<dbReference type="PANTHER" id="PTHR24282">
    <property type="entry name" value="CYTOCHROME P450 FAMILY MEMBER"/>
    <property type="match status" value="1"/>
</dbReference>
<protein>
    <recommendedName>
        <fullName evidence="16">Cytochrome P450</fullName>
    </recommendedName>
</protein>
<keyword evidence="4 13" id="KW-0812">Transmembrane</keyword>
<evidence type="ECO:0000256" key="5">
    <source>
        <dbReference type="ARBA" id="ARBA00022723"/>
    </source>
</evidence>
<dbReference type="GO" id="GO:0020037">
    <property type="term" value="F:heme binding"/>
    <property type="evidence" value="ECO:0007669"/>
    <property type="project" value="InterPro"/>
</dbReference>
<gene>
    <name evidence="14" type="ORF">OSB04_005419</name>
</gene>
<dbReference type="Proteomes" id="UP001172457">
    <property type="component" value="Chromosome 2"/>
</dbReference>
<dbReference type="PROSITE" id="PS00086">
    <property type="entry name" value="CYTOCHROME_P450"/>
    <property type="match status" value="1"/>
</dbReference>
<dbReference type="EMBL" id="JARYMX010000002">
    <property type="protein sequence ID" value="KAJ9560259.1"/>
    <property type="molecule type" value="Genomic_DNA"/>
</dbReference>
<feature type="binding site" description="axial binding residue" evidence="11">
    <location>
        <position position="451"/>
    </location>
    <ligand>
        <name>heme</name>
        <dbReference type="ChEBI" id="CHEBI:30413"/>
    </ligand>
    <ligandPart>
        <name>Fe</name>
        <dbReference type="ChEBI" id="CHEBI:18248"/>
    </ligandPart>
</feature>
<dbReference type="PANTHER" id="PTHR24282:SF211">
    <property type="entry name" value="CYTOCHROME P450-RELATED"/>
    <property type="match status" value="1"/>
</dbReference>
<comment type="cofactor">
    <cofactor evidence="11">
        <name>heme</name>
        <dbReference type="ChEBI" id="CHEBI:30413"/>
    </cofactor>
</comment>
<comment type="subcellular location">
    <subcellularLocation>
        <location evidence="1">Membrane</location>
    </subcellularLocation>
</comment>
<dbReference type="GO" id="GO:0016705">
    <property type="term" value="F:oxidoreductase activity, acting on paired donors, with incorporation or reduction of molecular oxygen"/>
    <property type="evidence" value="ECO:0007669"/>
    <property type="project" value="InterPro"/>
</dbReference>
<organism evidence="14 15">
    <name type="scientific">Centaurea solstitialis</name>
    <name type="common">yellow star-thistle</name>
    <dbReference type="NCBI Taxonomy" id="347529"/>
    <lineage>
        <taxon>Eukaryota</taxon>
        <taxon>Viridiplantae</taxon>
        <taxon>Streptophyta</taxon>
        <taxon>Embryophyta</taxon>
        <taxon>Tracheophyta</taxon>
        <taxon>Spermatophyta</taxon>
        <taxon>Magnoliopsida</taxon>
        <taxon>eudicotyledons</taxon>
        <taxon>Gunneridae</taxon>
        <taxon>Pentapetalae</taxon>
        <taxon>asterids</taxon>
        <taxon>campanulids</taxon>
        <taxon>Asterales</taxon>
        <taxon>Asteraceae</taxon>
        <taxon>Carduoideae</taxon>
        <taxon>Cardueae</taxon>
        <taxon>Centaureinae</taxon>
        <taxon>Centaurea</taxon>
    </lineage>
</organism>
<accession>A0AA38THR4</accession>
<name>A0AA38THR4_9ASTR</name>
<keyword evidence="15" id="KW-1185">Reference proteome</keyword>
<keyword evidence="9 12" id="KW-0503">Monooxygenase</keyword>
<evidence type="ECO:0000256" key="11">
    <source>
        <dbReference type="PIRSR" id="PIRSR602401-1"/>
    </source>
</evidence>
<evidence type="ECO:0000313" key="15">
    <source>
        <dbReference type="Proteomes" id="UP001172457"/>
    </source>
</evidence>
<keyword evidence="7 12" id="KW-0560">Oxidoreductase</keyword>
<dbReference type="Pfam" id="PF00067">
    <property type="entry name" value="p450"/>
    <property type="match status" value="1"/>
</dbReference>
<dbReference type="InterPro" id="IPR017972">
    <property type="entry name" value="Cyt_P450_CS"/>
</dbReference>
<comment type="similarity">
    <text evidence="2 12">Belongs to the cytochrome P450 family.</text>
</comment>
<dbReference type="GO" id="GO:0005506">
    <property type="term" value="F:iron ion binding"/>
    <property type="evidence" value="ECO:0007669"/>
    <property type="project" value="InterPro"/>
</dbReference>
<reference evidence="14" key="1">
    <citation type="submission" date="2023-03" db="EMBL/GenBank/DDBJ databases">
        <title>Chromosome-scale reference genome and RAD-based genetic map of yellow starthistle (Centaurea solstitialis) reveal putative structural variation and QTLs associated with invader traits.</title>
        <authorList>
            <person name="Reatini B."/>
            <person name="Cang F.A."/>
            <person name="Jiang Q."/>
            <person name="Mckibben M.T.W."/>
            <person name="Barker M.S."/>
            <person name="Rieseberg L.H."/>
            <person name="Dlugosch K.M."/>
        </authorList>
    </citation>
    <scope>NUCLEOTIDE SEQUENCE</scope>
    <source>
        <strain evidence="14">CAN-66</strain>
        <tissue evidence="14">Leaf</tissue>
    </source>
</reference>
<evidence type="ECO:0000256" key="2">
    <source>
        <dbReference type="ARBA" id="ARBA00010617"/>
    </source>
</evidence>
<feature type="transmembrane region" description="Helical" evidence="13">
    <location>
        <begin position="6"/>
        <end position="26"/>
    </location>
</feature>
<keyword evidence="10 13" id="KW-0472">Membrane</keyword>
<evidence type="ECO:0000313" key="14">
    <source>
        <dbReference type="EMBL" id="KAJ9560259.1"/>
    </source>
</evidence>
<sequence>MSLVFLLLLLLPLIFVIIFIYYKLVWIPNRIQLHFRQQGIRGPPYRPTFNNSIRIRQRMIIEAESSSLTSFNHDGVVERVMPHFHNWSKVYGDPFLYWFGSKPRLAVSDPDLIKEILVNRSGSFGKIGANPYTKTLFGGLMAFDGEQWNVHRRITTQALNMERVKEWLPEIVDSTRNMMSKWDEKIEGNNSEFEFDVQKEFHELVADILSRTAFGNNFEQGKRIFELQQEEVTLALQGLRDVYIPGFKYVPTKNNRLRWKLEKEKTELILKLIKKNKNMKPKPKNLLGLLMSPYEKDNILNLEEIVSECKAFYFSGKEGPANFLTWAFLLLGLHQEWQNKAREEVVRVCGEKAFPNVENLAELKIVKMILNETHRLYPAASLMMRQVSKNVKLGGRFDIPAGTELFLAMTAVHHDTRIWGEDANEFNPMRFAEPRNHLASFFPFGLGARVCVGQHLTMVEAKVVLAMIVREYSFVVSHSYVHAPMLSLTLQPQYGAQIIFSKRS</sequence>
<evidence type="ECO:0000256" key="12">
    <source>
        <dbReference type="RuleBase" id="RU000461"/>
    </source>
</evidence>
<keyword evidence="3 11" id="KW-0349">Heme</keyword>
<evidence type="ECO:0000256" key="7">
    <source>
        <dbReference type="ARBA" id="ARBA00023002"/>
    </source>
</evidence>
<evidence type="ECO:0000256" key="3">
    <source>
        <dbReference type="ARBA" id="ARBA00022617"/>
    </source>
</evidence>
<evidence type="ECO:0000256" key="6">
    <source>
        <dbReference type="ARBA" id="ARBA00022989"/>
    </source>
</evidence>
<dbReference type="InterPro" id="IPR002401">
    <property type="entry name" value="Cyt_P450_E_grp-I"/>
</dbReference>
<evidence type="ECO:0000256" key="9">
    <source>
        <dbReference type="ARBA" id="ARBA00023033"/>
    </source>
</evidence>
<evidence type="ECO:0000256" key="8">
    <source>
        <dbReference type="ARBA" id="ARBA00023004"/>
    </source>
</evidence>
<evidence type="ECO:0008006" key="16">
    <source>
        <dbReference type="Google" id="ProtNLM"/>
    </source>
</evidence>
<dbReference type="PRINTS" id="PR00463">
    <property type="entry name" value="EP450I"/>
</dbReference>
<dbReference type="InterPro" id="IPR001128">
    <property type="entry name" value="Cyt_P450"/>
</dbReference>
<evidence type="ECO:0000256" key="10">
    <source>
        <dbReference type="ARBA" id="ARBA00023136"/>
    </source>
</evidence>
<dbReference type="Gene3D" id="1.10.630.10">
    <property type="entry name" value="Cytochrome P450"/>
    <property type="match status" value="1"/>
</dbReference>
<comment type="caution">
    <text evidence="14">The sequence shown here is derived from an EMBL/GenBank/DDBJ whole genome shotgun (WGS) entry which is preliminary data.</text>
</comment>
<keyword evidence="8 11" id="KW-0408">Iron</keyword>
<dbReference type="AlphaFoldDB" id="A0AA38THR4"/>
<dbReference type="GO" id="GO:0004497">
    <property type="term" value="F:monooxygenase activity"/>
    <property type="evidence" value="ECO:0007669"/>
    <property type="project" value="UniProtKB-KW"/>
</dbReference>
<dbReference type="SUPFAM" id="SSF48264">
    <property type="entry name" value="Cytochrome P450"/>
    <property type="match status" value="1"/>
</dbReference>
<dbReference type="InterPro" id="IPR050665">
    <property type="entry name" value="Cytochrome_P450_Monooxygen"/>
</dbReference>
<keyword evidence="5 11" id="KW-0479">Metal-binding</keyword>
<proteinExistence type="inferred from homology"/>
<evidence type="ECO:0000256" key="4">
    <source>
        <dbReference type="ARBA" id="ARBA00022692"/>
    </source>
</evidence>
<evidence type="ECO:0000256" key="1">
    <source>
        <dbReference type="ARBA" id="ARBA00004370"/>
    </source>
</evidence>
<dbReference type="GO" id="GO:0016020">
    <property type="term" value="C:membrane"/>
    <property type="evidence" value="ECO:0007669"/>
    <property type="project" value="UniProtKB-SubCell"/>
</dbReference>
<dbReference type="PRINTS" id="PR00385">
    <property type="entry name" value="P450"/>
</dbReference>